<evidence type="ECO:0000313" key="12">
    <source>
        <dbReference type="Proteomes" id="UP001321580"/>
    </source>
</evidence>
<feature type="transmembrane region" description="Helical" evidence="10">
    <location>
        <begin position="328"/>
        <end position="345"/>
    </location>
</feature>
<evidence type="ECO:0000256" key="8">
    <source>
        <dbReference type="ARBA" id="ARBA00022989"/>
    </source>
</evidence>
<dbReference type="RefSeq" id="WP_283212009.1">
    <property type="nucleotide sequence ID" value="NZ_JASGBI010000001.1"/>
</dbReference>
<comment type="pathway">
    <text evidence="2">Glycolipid biosynthesis; glycosylphosphatidylinositol-anchor biosynthesis.</text>
</comment>
<accession>A0ABT6XEJ8</accession>
<feature type="transmembrane region" description="Helical" evidence="10">
    <location>
        <begin position="375"/>
        <end position="395"/>
    </location>
</feature>
<dbReference type="PANTHER" id="PTHR12468:SF2">
    <property type="entry name" value="GPI MANNOSYLTRANSFERASE 2"/>
    <property type="match status" value="1"/>
</dbReference>
<protein>
    <recommendedName>
        <fullName evidence="13">Glycosyltransferase RgtA/B/C/D-like domain-containing protein</fullName>
    </recommendedName>
</protein>
<dbReference type="EMBL" id="JASGBI010000001">
    <property type="protein sequence ID" value="MDI9238553.1"/>
    <property type="molecule type" value="Genomic_DNA"/>
</dbReference>
<keyword evidence="5" id="KW-0808">Transferase</keyword>
<feature type="transmembrane region" description="Helical" evidence="10">
    <location>
        <begin position="304"/>
        <end position="321"/>
    </location>
</feature>
<sequence>MESVVVGVQPAQAPTRVMADVREAMRRALVPFLVSRLIIVAILALVPVILAIPAEEWRTSDSISIKLNGKAIAEGLQRLAHANDAGWYTDIARNGYEQRPFDTTKQANWAFFPLHPYLWRGAAAVTGEWVWSGIVLANALSFLGLSLLWLLVRRLTDSGERADDAVLFAAFWPSAYFMVLPHTESLFFAAVTLSFLAAKSQRWWLAGLAGMFAGATRLNGLFLMPALFARWWHSPRRAADLLMLAPIGFGLLAFSLYLWGITGNALAFKDIQVTWGRELTMPWVALLDYLDKPLRVASPWNPKVVHFGATVLAIASIVTCWRRGWRGLAVFTALTLMAPLLTGTLMSMTRYLGVAPGVFVALSVWAGESRRVGQLCLVVSGIALTLLCTAFAAGLNLGGA</sequence>
<comment type="subcellular location">
    <subcellularLocation>
        <location evidence="1">Endoplasmic reticulum membrane</location>
        <topology evidence="1">Multi-pass membrane protein</topology>
    </subcellularLocation>
</comment>
<keyword evidence="7" id="KW-0256">Endoplasmic reticulum</keyword>
<feature type="transmembrane region" description="Helical" evidence="10">
    <location>
        <begin position="203"/>
        <end position="229"/>
    </location>
</feature>
<evidence type="ECO:0008006" key="13">
    <source>
        <dbReference type="Google" id="ProtNLM"/>
    </source>
</evidence>
<proteinExistence type="predicted"/>
<feature type="transmembrane region" description="Helical" evidence="10">
    <location>
        <begin position="129"/>
        <end position="152"/>
    </location>
</feature>
<dbReference type="PANTHER" id="PTHR12468">
    <property type="entry name" value="GPI MANNOSYLTRANSFERASE 2"/>
    <property type="match status" value="1"/>
</dbReference>
<feature type="transmembrane region" description="Helical" evidence="10">
    <location>
        <begin position="164"/>
        <end position="183"/>
    </location>
</feature>
<keyword evidence="12" id="KW-1185">Reference proteome</keyword>
<dbReference type="InterPro" id="IPR007315">
    <property type="entry name" value="PIG-V/Gpi18"/>
</dbReference>
<keyword evidence="4" id="KW-0328">Glycosyltransferase</keyword>
<evidence type="ECO:0000313" key="11">
    <source>
        <dbReference type="EMBL" id="MDI9238553.1"/>
    </source>
</evidence>
<evidence type="ECO:0000256" key="6">
    <source>
        <dbReference type="ARBA" id="ARBA00022692"/>
    </source>
</evidence>
<gene>
    <name evidence="11" type="ORF">QLQ15_06450</name>
</gene>
<evidence type="ECO:0000256" key="1">
    <source>
        <dbReference type="ARBA" id="ARBA00004477"/>
    </source>
</evidence>
<evidence type="ECO:0000256" key="7">
    <source>
        <dbReference type="ARBA" id="ARBA00022824"/>
    </source>
</evidence>
<keyword evidence="9 10" id="KW-0472">Membrane</keyword>
<feature type="transmembrane region" description="Helical" evidence="10">
    <location>
        <begin position="28"/>
        <end position="52"/>
    </location>
</feature>
<keyword evidence="6 10" id="KW-0812">Transmembrane</keyword>
<reference evidence="11 12" key="1">
    <citation type="submission" date="2023-05" db="EMBL/GenBank/DDBJ databases">
        <title>Lysobacter sp. strain LF1 Genome sequencing and assembly.</title>
        <authorList>
            <person name="Jung Y."/>
        </authorList>
    </citation>
    <scope>NUCLEOTIDE SEQUENCE [LARGE SCALE GENOMIC DNA]</scope>
    <source>
        <strain evidence="11 12">LF1</strain>
    </source>
</reference>
<keyword evidence="3" id="KW-0337">GPI-anchor biosynthesis</keyword>
<evidence type="ECO:0000256" key="3">
    <source>
        <dbReference type="ARBA" id="ARBA00022502"/>
    </source>
</evidence>
<feature type="transmembrane region" description="Helical" evidence="10">
    <location>
        <begin position="241"/>
        <end position="260"/>
    </location>
</feature>
<evidence type="ECO:0000256" key="4">
    <source>
        <dbReference type="ARBA" id="ARBA00022676"/>
    </source>
</evidence>
<comment type="caution">
    <text evidence="11">The sequence shown here is derived from an EMBL/GenBank/DDBJ whole genome shotgun (WGS) entry which is preliminary data.</text>
</comment>
<evidence type="ECO:0000256" key="2">
    <source>
        <dbReference type="ARBA" id="ARBA00004687"/>
    </source>
</evidence>
<evidence type="ECO:0000256" key="5">
    <source>
        <dbReference type="ARBA" id="ARBA00022679"/>
    </source>
</evidence>
<evidence type="ECO:0000256" key="10">
    <source>
        <dbReference type="SAM" id="Phobius"/>
    </source>
</evidence>
<dbReference type="Proteomes" id="UP001321580">
    <property type="component" value="Unassembled WGS sequence"/>
</dbReference>
<evidence type="ECO:0000256" key="9">
    <source>
        <dbReference type="ARBA" id="ARBA00023136"/>
    </source>
</evidence>
<feature type="transmembrane region" description="Helical" evidence="10">
    <location>
        <begin position="351"/>
        <end position="368"/>
    </location>
</feature>
<name>A0ABT6XEJ8_9GAMM</name>
<organism evidence="11 12">
    <name type="scientific">Lysobacter stagni</name>
    <dbReference type="NCBI Taxonomy" id="3045172"/>
    <lineage>
        <taxon>Bacteria</taxon>
        <taxon>Pseudomonadati</taxon>
        <taxon>Pseudomonadota</taxon>
        <taxon>Gammaproteobacteria</taxon>
        <taxon>Lysobacterales</taxon>
        <taxon>Lysobacteraceae</taxon>
        <taxon>Lysobacter</taxon>
    </lineage>
</organism>
<keyword evidence="8 10" id="KW-1133">Transmembrane helix</keyword>